<name>A0AAD5PSH7_9CRUS</name>
<feature type="compositionally biased region" description="Basic and acidic residues" evidence="2">
    <location>
        <begin position="665"/>
        <end position="693"/>
    </location>
</feature>
<dbReference type="Proteomes" id="UP000820818">
    <property type="component" value="Linkage Group LG9"/>
</dbReference>
<gene>
    <name evidence="3" type="ORF">GHT06_021414</name>
</gene>
<keyword evidence="1" id="KW-0175">Coiled coil</keyword>
<proteinExistence type="predicted"/>
<evidence type="ECO:0000256" key="1">
    <source>
        <dbReference type="SAM" id="Coils"/>
    </source>
</evidence>
<evidence type="ECO:0000313" key="3">
    <source>
        <dbReference type="EMBL" id="KAI9553500.1"/>
    </source>
</evidence>
<feature type="region of interest" description="Disordered" evidence="2">
    <location>
        <begin position="589"/>
        <end position="609"/>
    </location>
</feature>
<protein>
    <submittedName>
        <fullName evidence="3">Leucine-rich repeat-containing protein</fullName>
    </submittedName>
</protein>
<keyword evidence="4" id="KW-1185">Reference proteome</keyword>
<evidence type="ECO:0000256" key="2">
    <source>
        <dbReference type="SAM" id="MobiDB-lite"/>
    </source>
</evidence>
<dbReference type="EMBL" id="WJBH02000009">
    <property type="protein sequence ID" value="KAI9553500.1"/>
    <property type="molecule type" value="Genomic_DNA"/>
</dbReference>
<feature type="compositionally biased region" description="Basic and acidic residues" evidence="2">
    <location>
        <begin position="166"/>
        <end position="184"/>
    </location>
</feature>
<feature type="region of interest" description="Disordered" evidence="2">
    <location>
        <begin position="665"/>
        <end position="717"/>
    </location>
</feature>
<sequence length="717" mass="82436">MFSFFRKKTASKDSKPEQQPPDVKAEEEDKKIAESNKKRTKNDKKSSKDKKGSFKSETEPVIVSSDNSSASSIVSNKAADNVPLIALIAEDKSPLTLPLIGTSADHVEVVELPLPSDGSFLLQEEPPDEFCEAHEVILPELPIPLVPITLTQPSQLAPADASVSETTKRLAKDLPEQSTKDKQPRRVSFNCKDIVISDPGDVSLTDSAIPDATHVLPITITQRDLDEAAQSPFLSEEASAPLHEISIVQQDGKMSTQEEDQTDLINAMKEQIHRLELELREKTERVEQLEAILADEERQVQLEVIERLEADWNKERELIDNEREEELRLLQEALEEALEEKAEIESKMLRDASRESQLLDDFEWKLGEIEREYKKKLVETEKSAEERFKNEMAMEYQKLVEDKRDIDEKLTEIAHLKSYEAEVIQLRGLVFEQQRVIRTAARQVDHLKETEKILEDDLHRIRMQGCTRKQQQEMEAKWKENSLIEYNRLRAELVASNEEEMLKAIRQVVREKDDQIAAIKKQLDTQQVAMNHQIAELKNSFQQREAKLNKQVEETRAEADRELCELRRQLNKVQDSHVEFMEQLERKHAEELEQRGSSNEESKEALEQSYEEKLQSIEIQHQSQLNALQSLIEEEKQEALTQLGEHYQTQLQSLQEHISDLQRRLTDASKMQRSEDRTESNRETSSSRRRGSDDESTASTTESSGEEDYDESTPPNG</sequence>
<dbReference type="AlphaFoldDB" id="A0AAD5PSH7"/>
<comment type="caution">
    <text evidence="3">The sequence shown here is derived from an EMBL/GenBank/DDBJ whole genome shotgun (WGS) entry which is preliminary data.</text>
</comment>
<feature type="coiled-coil region" evidence="1">
    <location>
        <begin position="258"/>
        <end position="355"/>
    </location>
</feature>
<feature type="compositionally biased region" description="Basic and acidic residues" evidence="2">
    <location>
        <begin position="23"/>
        <end position="58"/>
    </location>
</feature>
<organism evidence="3 4">
    <name type="scientific">Daphnia sinensis</name>
    <dbReference type="NCBI Taxonomy" id="1820382"/>
    <lineage>
        <taxon>Eukaryota</taxon>
        <taxon>Metazoa</taxon>
        <taxon>Ecdysozoa</taxon>
        <taxon>Arthropoda</taxon>
        <taxon>Crustacea</taxon>
        <taxon>Branchiopoda</taxon>
        <taxon>Diplostraca</taxon>
        <taxon>Cladocera</taxon>
        <taxon>Anomopoda</taxon>
        <taxon>Daphniidae</taxon>
        <taxon>Daphnia</taxon>
        <taxon>Daphnia similis group</taxon>
    </lineage>
</organism>
<feature type="region of interest" description="Disordered" evidence="2">
    <location>
        <begin position="1"/>
        <end position="75"/>
    </location>
</feature>
<feature type="region of interest" description="Disordered" evidence="2">
    <location>
        <begin position="156"/>
        <end position="185"/>
    </location>
</feature>
<reference evidence="3 4" key="1">
    <citation type="submission" date="2022-05" db="EMBL/GenBank/DDBJ databases">
        <title>A multi-omics perspective on studying reproductive biology in Daphnia sinensis.</title>
        <authorList>
            <person name="Jia J."/>
        </authorList>
    </citation>
    <scope>NUCLEOTIDE SEQUENCE [LARGE SCALE GENOMIC DNA]</scope>
    <source>
        <strain evidence="3 4">WSL</strain>
    </source>
</reference>
<evidence type="ECO:0000313" key="4">
    <source>
        <dbReference type="Proteomes" id="UP000820818"/>
    </source>
</evidence>
<dbReference type="PANTHER" id="PTHR18937">
    <property type="entry name" value="STRUCTURAL MAINTENANCE OF CHROMOSOMES SMC FAMILY MEMBER"/>
    <property type="match status" value="1"/>
</dbReference>
<feature type="compositionally biased region" description="Low complexity" evidence="2">
    <location>
        <begin position="61"/>
        <end position="75"/>
    </location>
</feature>
<accession>A0AAD5PSH7</accession>